<evidence type="ECO:0000313" key="1">
    <source>
        <dbReference type="EMBL" id="EYR61982.1"/>
    </source>
</evidence>
<name>A0A021VSE6_9CELL</name>
<gene>
    <name evidence="1" type="ORF">N866_13400</name>
</gene>
<dbReference type="OrthoDB" id="5143352at2"/>
<accession>A0A021VSE6</accession>
<proteinExistence type="predicted"/>
<keyword evidence="2" id="KW-1185">Reference proteome</keyword>
<dbReference type="InterPro" id="IPR029060">
    <property type="entry name" value="PIN-like_dom_sf"/>
</dbReference>
<evidence type="ECO:0000313" key="2">
    <source>
        <dbReference type="Proteomes" id="UP000019753"/>
    </source>
</evidence>
<organism evidence="1 2">
    <name type="scientific">Actinotalea ferrariae CF5-4</name>
    <dbReference type="NCBI Taxonomy" id="948458"/>
    <lineage>
        <taxon>Bacteria</taxon>
        <taxon>Bacillati</taxon>
        <taxon>Actinomycetota</taxon>
        <taxon>Actinomycetes</taxon>
        <taxon>Micrococcales</taxon>
        <taxon>Cellulomonadaceae</taxon>
        <taxon>Actinotalea</taxon>
    </lineage>
</organism>
<comment type="caution">
    <text evidence="1">The sequence shown here is derived from an EMBL/GenBank/DDBJ whole genome shotgun (WGS) entry which is preliminary data.</text>
</comment>
<sequence>MLTYADGSALSRVLSTDPESVSWLRWYDQHADDVVTSPLGLTELRRAALGRDTVARAKAHDVAERITVVRFFDQAFKPASMASAVLDPFRAMHLGIAVAHPEIEQLATYDPLLARVAAIHDVRVVTPGRPDAWWDA</sequence>
<dbReference type="AlphaFoldDB" id="A0A021VSE6"/>
<dbReference type="SUPFAM" id="SSF88723">
    <property type="entry name" value="PIN domain-like"/>
    <property type="match status" value="1"/>
</dbReference>
<dbReference type="EMBL" id="AXCW01000374">
    <property type="protein sequence ID" value="EYR61982.1"/>
    <property type="molecule type" value="Genomic_DNA"/>
</dbReference>
<dbReference type="RefSeq" id="WP_034229207.1">
    <property type="nucleotide sequence ID" value="NZ_AXCW01000374.1"/>
</dbReference>
<protein>
    <recommendedName>
        <fullName evidence="3">PIN domain-containing protein</fullName>
    </recommendedName>
</protein>
<reference evidence="1 2" key="1">
    <citation type="submission" date="2014-01" db="EMBL/GenBank/DDBJ databases">
        <title>Actinotalea ferrariae CF5-4.</title>
        <authorList>
            <person name="Chen F."/>
            <person name="Li Y."/>
            <person name="Wang G."/>
        </authorList>
    </citation>
    <scope>NUCLEOTIDE SEQUENCE [LARGE SCALE GENOMIC DNA]</scope>
    <source>
        <strain evidence="1 2">CF5-4</strain>
    </source>
</reference>
<evidence type="ECO:0008006" key="3">
    <source>
        <dbReference type="Google" id="ProtNLM"/>
    </source>
</evidence>
<dbReference type="Proteomes" id="UP000019753">
    <property type="component" value="Unassembled WGS sequence"/>
</dbReference>